<evidence type="ECO:0000313" key="3">
    <source>
        <dbReference type="Proteomes" id="UP000028837"/>
    </source>
</evidence>
<feature type="region of interest" description="Disordered" evidence="1">
    <location>
        <begin position="360"/>
        <end position="391"/>
    </location>
</feature>
<evidence type="ECO:0000313" key="2">
    <source>
        <dbReference type="EMBL" id="KFG49090.1"/>
    </source>
</evidence>
<dbReference type="Proteomes" id="UP000028837">
    <property type="component" value="Unassembled WGS sequence"/>
</dbReference>
<accession>A0A086KXH2</accession>
<feature type="region of interest" description="Disordered" evidence="1">
    <location>
        <begin position="1"/>
        <end position="24"/>
    </location>
</feature>
<feature type="compositionally biased region" description="Basic and acidic residues" evidence="1">
    <location>
        <begin position="368"/>
        <end position="390"/>
    </location>
</feature>
<dbReference type="EMBL" id="AHZU02000049">
    <property type="protein sequence ID" value="KFG49090.1"/>
    <property type="molecule type" value="Genomic_DNA"/>
</dbReference>
<reference evidence="2 3" key="1">
    <citation type="submission" date="2014-02" db="EMBL/GenBank/DDBJ databases">
        <authorList>
            <person name="Sibley D."/>
            <person name="Venepally P."/>
            <person name="Karamycheva S."/>
            <person name="Hadjithomas M."/>
            <person name="Khan A."/>
            <person name="Brunk B."/>
            <person name="Roos D."/>
            <person name="Caler E."/>
            <person name="Lorenzi H."/>
        </authorList>
    </citation>
    <scope>NUCLEOTIDE SEQUENCE [LARGE SCALE GENOMIC DNA]</scope>
    <source>
        <strain evidence="2 3">GAB2-2007-GAL-DOM2</strain>
    </source>
</reference>
<proteinExistence type="predicted"/>
<dbReference type="VEuPathDB" id="ToxoDB:TGDOM2_273640"/>
<dbReference type="OrthoDB" id="331383at2759"/>
<feature type="compositionally biased region" description="Basic residues" evidence="1">
    <location>
        <begin position="51"/>
        <end position="61"/>
    </location>
</feature>
<dbReference type="AlphaFoldDB" id="A0A086KXH2"/>
<organism evidence="2 3">
    <name type="scientific">Toxoplasma gondii GAB2-2007-GAL-DOM2</name>
    <dbReference type="NCBI Taxonomy" id="1130820"/>
    <lineage>
        <taxon>Eukaryota</taxon>
        <taxon>Sar</taxon>
        <taxon>Alveolata</taxon>
        <taxon>Apicomplexa</taxon>
        <taxon>Conoidasida</taxon>
        <taxon>Coccidia</taxon>
        <taxon>Eucoccidiorida</taxon>
        <taxon>Eimeriorina</taxon>
        <taxon>Sarcocystidae</taxon>
        <taxon>Toxoplasma</taxon>
    </lineage>
</organism>
<sequence length="558" mass="61706">MEARERVEDDVLSQQVRPEPEKGLPEIVVCANTVGMTSSEKVSKPGQGLHQKSRAVSKPKGRVATGRFPVSLKREETPIRATSGRHPKEQGTDASGDESAWSDASSDVEPLTLTSPVRDLKRREFDVKRNVLRSLVKARGSGSLVHRPGVEEGSETDESGCCRIPPQGQLGLEPTVCTPQAAGQARESSAPCCDSLRSAFLGKKAQRGAMRTAENRRGTRRSAQVMKKKALLAKLCLDNDSGENVQQRRIKESRGRMFGAGRASVDKNRRGRRRVPGGVEGFLGTDNEYMWMSTAYLKDRAGDYADDLLDNLGLLATNDFLDRELDRDTLLLDYDDSLFDDDDDLLFPDDPSNSRYFLPDGYPPSPGRRNEERIIDISSPREDKSLSELEKETDDATTWTIMRQMVGSLGVRHWAAFLQVQAEFWLYSSAHRQALITATAAQRFLREAGGTKTGETQEKNGSAKDVTATATACKRREQESAAASVDSRADLTPTLAVKMVAACALRQFDRSNEYLRQLRGRDLNALSEPLQAYLEEAVRFLAENTTPTLPSVQLVPRV</sequence>
<comment type="caution">
    <text evidence="2">The sequence shown here is derived from an EMBL/GenBank/DDBJ whole genome shotgun (WGS) entry which is preliminary data.</text>
</comment>
<evidence type="ECO:0000256" key="1">
    <source>
        <dbReference type="SAM" id="MobiDB-lite"/>
    </source>
</evidence>
<feature type="region of interest" description="Disordered" evidence="1">
    <location>
        <begin position="38"/>
        <end position="108"/>
    </location>
</feature>
<name>A0A086KXH2_TOXGO</name>
<feature type="region of interest" description="Disordered" evidence="1">
    <location>
        <begin position="258"/>
        <end position="279"/>
    </location>
</feature>
<feature type="region of interest" description="Disordered" evidence="1">
    <location>
        <begin position="204"/>
        <end position="224"/>
    </location>
</feature>
<gene>
    <name evidence="2" type="ORF">TGDOM2_273640</name>
</gene>
<protein>
    <submittedName>
        <fullName evidence="2">Uncharacterized protein</fullName>
    </submittedName>
</protein>